<proteinExistence type="evidence at transcript level"/>
<evidence type="ECO:0000256" key="1">
    <source>
        <dbReference type="ARBA" id="ARBA00004141"/>
    </source>
</evidence>
<dbReference type="PANTHER" id="PTHR31548:SF1">
    <property type="entry name" value="LD47387P"/>
    <property type="match status" value="1"/>
</dbReference>
<dbReference type="Pfam" id="PF25807">
    <property type="entry name" value="Clarin-2"/>
    <property type="match status" value="1"/>
</dbReference>
<dbReference type="EMBL" id="JN315732">
    <property type="protein sequence ID" value="AEX09210.1"/>
    <property type="molecule type" value="mRNA"/>
</dbReference>
<protein>
    <submittedName>
        <fullName evidence="7">Uncharacterized protein</fullName>
    </submittedName>
</protein>
<reference evidence="7" key="1">
    <citation type="journal article" date="2012" name="Proteomics">
        <title>Molecular diversity of the telson and venom components from Pandinus cavimanus (Scorpionidae Latreille 1802): transcriptome, venomics and function.</title>
        <authorList>
            <person name="Diego-Garcia E."/>
            <person name="Peigneur S."/>
            <person name="Clynen E."/>
            <person name="Marien T."/>
            <person name="Czech L."/>
            <person name="Schoofs L."/>
            <person name="Tytgat J."/>
        </authorList>
    </citation>
    <scope>NUCLEOTIDE SEQUENCE</scope>
</reference>
<comment type="similarity">
    <text evidence="2">Belongs to the clarin family.</text>
</comment>
<keyword evidence="5 6" id="KW-0472">Membrane</keyword>
<evidence type="ECO:0000256" key="2">
    <source>
        <dbReference type="ARBA" id="ARBA00005787"/>
    </source>
</evidence>
<evidence type="ECO:0000256" key="5">
    <source>
        <dbReference type="ARBA" id="ARBA00023136"/>
    </source>
</evidence>
<organism evidence="7">
    <name type="scientific">Pandinus cavimanus</name>
    <name type="common">Tanzanian red clawed scorpion</name>
    <dbReference type="NCBI Taxonomy" id="217261"/>
    <lineage>
        <taxon>Eukaryota</taxon>
        <taxon>Metazoa</taxon>
        <taxon>Ecdysozoa</taxon>
        <taxon>Arthropoda</taxon>
        <taxon>Chelicerata</taxon>
        <taxon>Arachnida</taxon>
        <taxon>Scorpiones</taxon>
        <taxon>Iurida</taxon>
        <taxon>Scorpionoidea</taxon>
        <taxon>Scorpionidae</taxon>
        <taxon>Pandininae</taxon>
        <taxon>Pandinus</taxon>
    </lineage>
</organism>
<evidence type="ECO:0000256" key="4">
    <source>
        <dbReference type="ARBA" id="ARBA00022989"/>
    </source>
</evidence>
<evidence type="ECO:0000313" key="7">
    <source>
        <dbReference type="EMBL" id="AEX09210.1"/>
    </source>
</evidence>
<sequence length="88" mass="9657">AMDVVKTFFIYVTFIFCCACVIALSVSLGTDYWIVAKPVVNREGLNLTSDGKFQGEVNFGLFNGKKKLDSGFGGRTADITIYCQISEN</sequence>
<dbReference type="Gene3D" id="1.20.140.150">
    <property type="match status" value="1"/>
</dbReference>
<accession>H2CYQ2</accession>
<keyword evidence="3 6" id="KW-0812">Transmembrane</keyword>
<comment type="subcellular location">
    <subcellularLocation>
        <location evidence="1">Membrane</location>
        <topology evidence="1">Multi-pass membrane protein</topology>
    </subcellularLocation>
</comment>
<keyword evidence="4 6" id="KW-1133">Transmembrane helix</keyword>
<dbReference type="AlphaFoldDB" id="H2CYQ2"/>
<dbReference type="InterPro" id="IPR026748">
    <property type="entry name" value="Clarin"/>
</dbReference>
<feature type="transmembrane region" description="Helical" evidence="6">
    <location>
        <begin position="7"/>
        <end position="28"/>
    </location>
</feature>
<dbReference type="GO" id="GO:0007605">
    <property type="term" value="P:sensory perception of sound"/>
    <property type="evidence" value="ECO:0007669"/>
    <property type="project" value="UniProtKB-ARBA"/>
</dbReference>
<evidence type="ECO:0000256" key="6">
    <source>
        <dbReference type="SAM" id="Phobius"/>
    </source>
</evidence>
<name>H2CYQ2_PANCV</name>
<dbReference type="GO" id="GO:0016020">
    <property type="term" value="C:membrane"/>
    <property type="evidence" value="ECO:0007669"/>
    <property type="project" value="UniProtKB-SubCell"/>
</dbReference>
<evidence type="ECO:0000256" key="3">
    <source>
        <dbReference type="ARBA" id="ARBA00022692"/>
    </source>
</evidence>
<feature type="non-terminal residue" evidence="7">
    <location>
        <position position="88"/>
    </location>
</feature>
<feature type="non-terminal residue" evidence="7">
    <location>
        <position position="1"/>
    </location>
</feature>
<dbReference type="PANTHER" id="PTHR31548">
    <property type="entry name" value="CLARIN"/>
    <property type="match status" value="1"/>
</dbReference>